<feature type="transmembrane region" description="Helical" evidence="7">
    <location>
        <begin position="106"/>
        <end position="139"/>
    </location>
</feature>
<keyword evidence="5 7" id="KW-1133">Transmembrane helix</keyword>
<evidence type="ECO:0000256" key="3">
    <source>
        <dbReference type="ARBA" id="ARBA00022475"/>
    </source>
</evidence>
<dbReference type="PANTHER" id="PTHR34184">
    <property type="entry name" value="UPF0718 PROTEIN YCGR"/>
    <property type="match status" value="1"/>
</dbReference>
<dbReference type="PANTHER" id="PTHR34184:SF4">
    <property type="entry name" value="UPF0718 PROTEIN YCGR"/>
    <property type="match status" value="1"/>
</dbReference>
<reference evidence="8 9" key="1">
    <citation type="submission" date="2015-07" db="EMBL/GenBank/DDBJ databases">
        <title>Genome sequence of Leptolinea tardivitalis DSM 16556.</title>
        <authorList>
            <person name="Hemp J."/>
            <person name="Ward L.M."/>
            <person name="Pace L.A."/>
            <person name="Fischer W.W."/>
        </authorList>
    </citation>
    <scope>NUCLEOTIDE SEQUENCE [LARGE SCALE GENOMIC DNA]</scope>
    <source>
        <strain evidence="8 9">YMTK-2</strain>
    </source>
</reference>
<organism evidence="8 9">
    <name type="scientific">Leptolinea tardivitalis</name>
    <dbReference type="NCBI Taxonomy" id="229920"/>
    <lineage>
        <taxon>Bacteria</taxon>
        <taxon>Bacillati</taxon>
        <taxon>Chloroflexota</taxon>
        <taxon>Anaerolineae</taxon>
        <taxon>Anaerolineales</taxon>
        <taxon>Anaerolineaceae</taxon>
        <taxon>Leptolinea</taxon>
    </lineage>
</organism>
<dbReference type="EMBL" id="LGCK01000013">
    <property type="protein sequence ID" value="KPL70843.1"/>
    <property type="molecule type" value="Genomic_DNA"/>
</dbReference>
<keyword evidence="9" id="KW-1185">Reference proteome</keyword>
<evidence type="ECO:0000256" key="4">
    <source>
        <dbReference type="ARBA" id="ARBA00022692"/>
    </source>
</evidence>
<feature type="transmembrane region" description="Helical" evidence="7">
    <location>
        <begin position="292"/>
        <end position="309"/>
    </location>
</feature>
<protein>
    <recommendedName>
        <fullName evidence="10">Permease</fullName>
    </recommendedName>
</protein>
<feature type="transmembrane region" description="Helical" evidence="7">
    <location>
        <begin position="61"/>
        <end position="86"/>
    </location>
</feature>
<feature type="transmembrane region" description="Helical" evidence="7">
    <location>
        <begin position="358"/>
        <end position="379"/>
    </location>
</feature>
<evidence type="ECO:0000256" key="2">
    <source>
        <dbReference type="ARBA" id="ARBA00006386"/>
    </source>
</evidence>
<keyword evidence="3" id="KW-1003">Cell membrane</keyword>
<proteinExistence type="inferred from homology"/>
<name>A0A0P6WX13_9CHLR</name>
<dbReference type="GO" id="GO:0005886">
    <property type="term" value="C:plasma membrane"/>
    <property type="evidence" value="ECO:0007669"/>
    <property type="project" value="UniProtKB-SubCell"/>
</dbReference>
<dbReference type="InterPro" id="IPR052923">
    <property type="entry name" value="UPF0718"/>
</dbReference>
<comment type="subcellular location">
    <subcellularLocation>
        <location evidence="1">Cell membrane</location>
        <topology evidence="1">Multi-pass membrane protein</topology>
    </subcellularLocation>
</comment>
<comment type="caution">
    <text evidence="8">The sequence shown here is derived from an EMBL/GenBank/DDBJ whole genome shotgun (WGS) entry which is preliminary data.</text>
</comment>
<gene>
    <name evidence="8" type="ORF">ADM99_13155</name>
</gene>
<dbReference type="InterPro" id="IPR005524">
    <property type="entry name" value="DUF318"/>
</dbReference>
<dbReference type="Proteomes" id="UP000050430">
    <property type="component" value="Unassembled WGS sequence"/>
</dbReference>
<evidence type="ECO:0000313" key="9">
    <source>
        <dbReference type="Proteomes" id="UP000050430"/>
    </source>
</evidence>
<keyword evidence="6 7" id="KW-0472">Membrane</keyword>
<evidence type="ECO:0000256" key="1">
    <source>
        <dbReference type="ARBA" id="ARBA00004651"/>
    </source>
</evidence>
<evidence type="ECO:0008006" key="10">
    <source>
        <dbReference type="Google" id="ProtNLM"/>
    </source>
</evidence>
<evidence type="ECO:0000256" key="6">
    <source>
        <dbReference type="ARBA" id="ARBA00023136"/>
    </source>
</evidence>
<sequence length="383" mass="40418">MDALTILITESAGKVWTSLTHNWPYLLISVLVAAALKLFTNPDKITNFLTRYKNAGVLSATAAAVGTPLCSCGTTAVVLGMMASMIPWAPIVAFMVSSPLSSPEGIIYSAGLFGWPFAIYYFIMSIILGLAGGAAADFFERRGWLKNQNRMNTFRPAAKNAPSSNQADGNTTIFRSPELAFAETPTCGCGSSNSEVIIDRARFAASTDAVSCSCSASKLDAAEDAIQPDTTCGCGNSDKQSVKEPVTLKHFFMEVFAASKQLLIMFLGFAFIGFFLNGLIPEAWINVLFGSGNLYSVPLAATIGIPFYINSEGSLPLVSSLIQGGMNPGAAMAFLITGAGTSLGAVTGMLTIARWRVVALVVGTLWVGAIIAGFGFNILMTIQ</sequence>
<dbReference type="STRING" id="229920.ADM99_13155"/>
<feature type="transmembrane region" description="Helical" evidence="7">
    <location>
        <begin position="23"/>
        <end position="40"/>
    </location>
</feature>
<accession>A0A0P6WX13</accession>
<keyword evidence="4 7" id="KW-0812">Transmembrane</keyword>
<comment type="similarity">
    <text evidence="2">Belongs to the UPF0718 family.</text>
</comment>
<evidence type="ECO:0000313" key="8">
    <source>
        <dbReference type="EMBL" id="KPL70843.1"/>
    </source>
</evidence>
<dbReference type="RefSeq" id="WP_062420838.1">
    <property type="nucleotide sequence ID" value="NZ_BBYA01000005.1"/>
</dbReference>
<evidence type="ECO:0000256" key="7">
    <source>
        <dbReference type="SAM" id="Phobius"/>
    </source>
</evidence>
<dbReference type="AlphaFoldDB" id="A0A0P6WX13"/>
<dbReference type="OrthoDB" id="9770315at2"/>
<feature type="transmembrane region" description="Helical" evidence="7">
    <location>
        <begin position="330"/>
        <end position="352"/>
    </location>
</feature>
<dbReference type="Pfam" id="PF03773">
    <property type="entry name" value="ArsP_1"/>
    <property type="match status" value="1"/>
</dbReference>
<evidence type="ECO:0000256" key="5">
    <source>
        <dbReference type="ARBA" id="ARBA00022989"/>
    </source>
</evidence>
<feature type="transmembrane region" description="Helical" evidence="7">
    <location>
        <begin position="262"/>
        <end position="280"/>
    </location>
</feature>